<accession>A0A1M2V381</accession>
<feature type="region of interest" description="Disordered" evidence="1">
    <location>
        <begin position="27"/>
        <end position="50"/>
    </location>
</feature>
<evidence type="ECO:0000313" key="3">
    <source>
        <dbReference type="Proteomes" id="UP000184267"/>
    </source>
</evidence>
<comment type="caution">
    <text evidence="2">The sequence shown here is derived from an EMBL/GenBank/DDBJ whole genome shotgun (WGS) entry which is preliminary data.</text>
</comment>
<proteinExistence type="predicted"/>
<protein>
    <submittedName>
        <fullName evidence="2">Uncharacterized protein</fullName>
    </submittedName>
</protein>
<name>A0A1M2V381_TRAPU</name>
<keyword evidence="3" id="KW-1185">Reference proteome</keyword>
<dbReference type="OrthoDB" id="2392550at2759"/>
<gene>
    <name evidence="2" type="ORF">TRAPUB_7454</name>
</gene>
<dbReference type="AlphaFoldDB" id="A0A1M2V381"/>
<evidence type="ECO:0000256" key="1">
    <source>
        <dbReference type="SAM" id="MobiDB-lite"/>
    </source>
</evidence>
<dbReference type="EMBL" id="MNAD01001704">
    <property type="protein sequence ID" value="OJT02038.1"/>
    <property type="molecule type" value="Genomic_DNA"/>
</dbReference>
<evidence type="ECO:0000313" key="2">
    <source>
        <dbReference type="EMBL" id="OJT02038.1"/>
    </source>
</evidence>
<dbReference type="Proteomes" id="UP000184267">
    <property type="component" value="Unassembled WGS sequence"/>
</dbReference>
<sequence>MLSANGSPLANPYQLDLKNWFNLAVTDGDGPDTEIDSPQGDVDGPRGLSKLGSKLKKQRSIVRRLELLTAPFRERAVCIGPVVGADEGHVLEFNPLQTTPEERDALEGITDSAKKQAKEDMARLIQITMQR</sequence>
<reference evidence="2 3" key="1">
    <citation type="submission" date="2016-10" db="EMBL/GenBank/DDBJ databases">
        <title>Genome sequence of the basidiomycete white-rot fungus Trametes pubescens.</title>
        <authorList>
            <person name="Makela M.R."/>
            <person name="Granchi Z."/>
            <person name="Peng M."/>
            <person name="De Vries R.P."/>
            <person name="Grigoriev I."/>
            <person name="Riley R."/>
            <person name="Hilden K."/>
        </authorList>
    </citation>
    <scope>NUCLEOTIDE SEQUENCE [LARGE SCALE GENOMIC DNA]</scope>
    <source>
        <strain evidence="2 3">FBCC735</strain>
    </source>
</reference>
<organism evidence="2 3">
    <name type="scientific">Trametes pubescens</name>
    <name type="common">White-rot fungus</name>
    <dbReference type="NCBI Taxonomy" id="154538"/>
    <lineage>
        <taxon>Eukaryota</taxon>
        <taxon>Fungi</taxon>
        <taxon>Dikarya</taxon>
        <taxon>Basidiomycota</taxon>
        <taxon>Agaricomycotina</taxon>
        <taxon>Agaricomycetes</taxon>
        <taxon>Polyporales</taxon>
        <taxon>Polyporaceae</taxon>
        <taxon>Trametes</taxon>
    </lineage>
</organism>